<dbReference type="InterPro" id="IPR001647">
    <property type="entry name" value="HTH_TetR"/>
</dbReference>
<evidence type="ECO:0000256" key="1">
    <source>
        <dbReference type="ARBA" id="ARBA00023015"/>
    </source>
</evidence>
<dbReference type="PANTHER" id="PTHR30055:SF234">
    <property type="entry name" value="HTH-TYPE TRANSCRIPTIONAL REGULATOR BETI"/>
    <property type="match status" value="1"/>
</dbReference>
<dbReference type="EMBL" id="SFCC01000019">
    <property type="protein sequence ID" value="RZQ60169.1"/>
    <property type="molecule type" value="Genomic_DNA"/>
</dbReference>
<dbReference type="InterPro" id="IPR009057">
    <property type="entry name" value="Homeodomain-like_sf"/>
</dbReference>
<dbReference type="PRINTS" id="PR00455">
    <property type="entry name" value="HTHTETR"/>
</dbReference>
<dbReference type="Gene3D" id="1.10.10.60">
    <property type="entry name" value="Homeodomain-like"/>
    <property type="match status" value="1"/>
</dbReference>
<dbReference type="GO" id="GO:0003700">
    <property type="term" value="F:DNA-binding transcription factor activity"/>
    <property type="evidence" value="ECO:0007669"/>
    <property type="project" value="TreeGrafter"/>
</dbReference>
<feature type="domain" description="HTH tetR-type" evidence="5">
    <location>
        <begin position="11"/>
        <end position="71"/>
    </location>
</feature>
<feature type="DNA-binding region" description="H-T-H motif" evidence="4">
    <location>
        <begin position="34"/>
        <end position="53"/>
    </location>
</feature>
<keyword evidence="3" id="KW-0804">Transcription</keyword>
<accession>A0A4Q7J055</accession>
<dbReference type="Gene3D" id="1.10.357.10">
    <property type="entry name" value="Tetracycline Repressor, domain 2"/>
    <property type="match status" value="1"/>
</dbReference>
<reference evidence="6 7" key="1">
    <citation type="submission" date="2019-02" db="EMBL/GenBank/DDBJ databases">
        <title>Draft genome sequence of Amycolatopsis sp. 8-3EHSu isolated from roots of Suaeda maritima.</title>
        <authorList>
            <person name="Duangmal K."/>
            <person name="Chantavorakit T."/>
        </authorList>
    </citation>
    <scope>NUCLEOTIDE SEQUENCE [LARGE SCALE GENOMIC DNA]</scope>
    <source>
        <strain evidence="6 7">8-3EHSu</strain>
    </source>
</reference>
<evidence type="ECO:0000256" key="4">
    <source>
        <dbReference type="PROSITE-ProRule" id="PRU00335"/>
    </source>
</evidence>
<comment type="caution">
    <text evidence="6">The sequence shown here is derived from an EMBL/GenBank/DDBJ whole genome shotgun (WGS) entry which is preliminary data.</text>
</comment>
<dbReference type="InterPro" id="IPR041347">
    <property type="entry name" value="MftR_C"/>
</dbReference>
<evidence type="ECO:0000259" key="5">
    <source>
        <dbReference type="PROSITE" id="PS50977"/>
    </source>
</evidence>
<organism evidence="6 7">
    <name type="scientific">Amycolatopsis suaedae</name>
    <dbReference type="NCBI Taxonomy" id="2510978"/>
    <lineage>
        <taxon>Bacteria</taxon>
        <taxon>Bacillati</taxon>
        <taxon>Actinomycetota</taxon>
        <taxon>Actinomycetes</taxon>
        <taxon>Pseudonocardiales</taxon>
        <taxon>Pseudonocardiaceae</taxon>
        <taxon>Amycolatopsis</taxon>
    </lineage>
</organism>
<dbReference type="PANTHER" id="PTHR30055">
    <property type="entry name" value="HTH-TYPE TRANSCRIPTIONAL REGULATOR RUTR"/>
    <property type="match status" value="1"/>
</dbReference>
<keyword evidence="2 4" id="KW-0238">DNA-binding</keyword>
<dbReference type="AlphaFoldDB" id="A0A4Q7J055"/>
<dbReference type="Pfam" id="PF00440">
    <property type="entry name" value="TetR_N"/>
    <property type="match status" value="1"/>
</dbReference>
<dbReference type="GO" id="GO:0000976">
    <property type="term" value="F:transcription cis-regulatory region binding"/>
    <property type="evidence" value="ECO:0007669"/>
    <property type="project" value="TreeGrafter"/>
</dbReference>
<dbReference type="Proteomes" id="UP000292003">
    <property type="component" value="Unassembled WGS sequence"/>
</dbReference>
<name>A0A4Q7J055_9PSEU</name>
<dbReference type="SUPFAM" id="SSF46689">
    <property type="entry name" value="Homeodomain-like"/>
    <property type="match status" value="1"/>
</dbReference>
<dbReference type="PROSITE" id="PS50977">
    <property type="entry name" value="HTH_TETR_2"/>
    <property type="match status" value="1"/>
</dbReference>
<dbReference type="InterPro" id="IPR050109">
    <property type="entry name" value="HTH-type_TetR-like_transc_reg"/>
</dbReference>
<keyword evidence="7" id="KW-1185">Reference proteome</keyword>
<evidence type="ECO:0000256" key="3">
    <source>
        <dbReference type="ARBA" id="ARBA00023163"/>
    </source>
</evidence>
<dbReference type="OrthoDB" id="155497at2"/>
<sequence>MGVGLRERKKQETLRRISAEAIRLFVERGFDRVTIAEVAAAADVSVNTVYNYFPAKEDLVFPGGDALPDRLADVVRTRPVGESAAGAVLAYLREALRSRDREIGLAEGFGRVLAMMLATPALAARLTGLGEQMVRSLAVVLAEETGAAPDDPLPRLVASQIGWLHSLVYGEVGRRVLAGDRPDDIAESTVDLLDSVEWLLGDRIMSYAVRES</sequence>
<evidence type="ECO:0000313" key="6">
    <source>
        <dbReference type="EMBL" id="RZQ60169.1"/>
    </source>
</evidence>
<keyword evidence="1" id="KW-0805">Transcription regulation</keyword>
<evidence type="ECO:0000256" key="2">
    <source>
        <dbReference type="ARBA" id="ARBA00023125"/>
    </source>
</evidence>
<gene>
    <name evidence="6" type="ORF">EWH70_30870</name>
</gene>
<evidence type="ECO:0000313" key="7">
    <source>
        <dbReference type="Proteomes" id="UP000292003"/>
    </source>
</evidence>
<proteinExistence type="predicted"/>
<protein>
    <submittedName>
        <fullName evidence="6">TetR family transcriptional regulator</fullName>
    </submittedName>
</protein>
<dbReference type="Pfam" id="PF17754">
    <property type="entry name" value="TetR_C_14"/>
    <property type="match status" value="1"/>
</dbReference>